<name>A0A6J7X0S2_9CAUD</name>
<proteinExistence type="predicted"/>
<dbReference type="InterPro" id="IPR011032">
    <property type="entry name" value="GroES-like_sf"/>
</dbReference>
<dbReference type="Gene3D" id="2.30.33.40">
    <property type="entry name" value="GroES chaperonin"/>
    <property type="match status" value="1"/>
</dbReference>
<dbReference type="GO" id="GO:0005524">
    <property type="term" value="F:ATP binding"/>
    <property type="evidence" value="ECO:0007669"/>
    <property type="project" value="InterPro"/>
</dbReference>
<dbReference type="Pfam" id="PF00166">
    <property type="entry name" value="Cpn10"/>
    <property type="match status" value="1"/>
</dbReference>
<sequence>MITARTPLDGALTNDQWVSQEEIPDPTPLPRIPGVGILVRPVPIRRKSAGGILLPDTFREDREYLNTVGRVLALGELAFVDEDIYRKGPWVKPGDYIVYAKFAGQKIWWKGVKLLLVKASSIELVVDKPEYLDANFKE</sequence>
<dbReference type="GO" id="GO:0044183">
    <property type="term" value="F:protein folding chaperone"/>
    <property type="evidence" value="ECO:0007669"/>
    <property type="project" value="InterPro"/>
</dbReference>
<gene>
    <name evidence="2" type="ORF">UFOVP735_19</name>
</gene>
<dbReference type="SUPFAM" id="SSF50129">
    <property type="entry name" value="GroES-like"/>
    <property type="match status" value="1"/>
</dbReference>
<dbReference type="CDD" id="cd00320">
    <property type="entry name" value="cpn10"/>
    <property type="match status" value="1"/>
</dbReference>
<accession>A0A6J7X0S2</accession>
<reference evidence="2" key="1">
    <citation type="submission" date="2020-05" db="EMBL/GenBank/DDBJ databases">
        <authorList>
            <person name="Chiriac C."/>
            <person name="Salcher M."/>
            <person name="Ghai R."/>
            <person name="Kavagutti S V."/>
        </authorList>
    </citation>
    <scope>NUCLEOTIDE SEQUENCE</scope>
</reference>
<evidence type="ECO:0000256" key="1">
    <source>
        <dbReference type="ARBA" id="ARBA00023186"/>
    </source>
</evidence>
<keyword evidence="1" id="KW-0143">Chaperone</keyword>
<evidence type="ECO:0000313" key="2">
    <source>
        <dbReference type="EMBL" id="CAB5223973.1"/>
    </source>
</evidence>
<organism evidence="2">
    <name type="scientific">uncultured Caudovirales phage</name>
    <dbReference type="NCBI Taxonomy" id="2100421"/>
    <lineage>
        <taxon>Viruses</taxon>
        <taxon>Duplodnaviria</taxon>
        <taxon>Heunggongvirae</taxon>
        <taxon>Uroviricota</taxon>
        <taxon>Caudoviricetes</taxon>
        <taxon>Peduoviridae</taxon>
        <taxon>Maltschvirus</taxon>
        <taxon>Maltschvirus maltsch</taxon>
    </lineage>
</organism>
<dbReference type="InterPro" id="IPR037124">
    <property type="entry name" value="Chaperonin_GroES_sf"/>
</dbReference>
<protein>
    <submittedName>
        <fullName evidence="2">GroS Co-chaperonin GroES (HSP10)</fullName>
    </submittedName>
</protein>
<dbReference type="InterPro" id="IPR020818">
    <property type="entry name" value="Chaperonin_GroES"/>
</dbReference>
<dbReference type="SMART" id="SM00883">
    <property type="entry name" value="Cpn10"/>
    <property type="match status" value="1"/>
</dbReference>
<dbReference type="EMBL" id="LR798334">
    <property type="protein sequence ID" value="CAB5223973.1"/>
    <property type="molecule type" value="Genomic_DNA"/>
</dbReference>